<proteinExistence type="predicted"/>
<evidence type="ECO:0000256" key="1">
    <source>
        <dbReference type="SAM" id="MobiDB-lite"/>
    </source>
</evidence>
<keyword evidence="3" id="KW-1185">Reference proteome</keyword>
<comment type="caution">
    <text evidence="2">The sequence shown here is derived from an EMBL/GenBank/DDBJ whole genome shotgun (WGS) entry which is preliminary data.</text>
</comment>
<dbReference type="EMBL" id="BONQ01000151">
    <property type="protein sequence ID" value="GIG51164.1"/>
    <property type="molecule type" value="Genomic_DNA"/>
</dbReference>
<organism evidence="2 3">
    <name type="scientific">Dactylosporangium siamense</name>
    <dbReference type="NCBI Taxonomy" id="685454"/>
    <lineage>
        <taxon>Bacteria</taxon>
        <taxon>Bacillati</taxon>
        <taxon>Actinomycetota</taxon>
        <taxon>Actinomycetes</taxon>
        <taxon>Micromonosporales</taxon>
        <taxon>Micromonosporaceae</taxon>
        <taxon>Dactylosporangium</taxon>
    </lineage>
</organism>
<name>A0A919PVY5_9ACTN</name>
<accession>A0A919PVY5</accession>
<feature type="region of interest" description="Disordered" evidence="1">
    <location>
        <begin position="183"/>
        <end position="227"/>
    </location>
</feature>
<evidence type="ECO:0000313" key="2">
    <source>
        <dbReference type="EMBL" id="GIG51164.1"/>
    </source>
</evidence>
<dbReference type="AlphaFoldDB" id="A0A919PVY5"/>
<sequence>MSARSVKPGLTVKSGKRAKRAKRVVESSEFDAFARRILRAYARRVAAGDIEALAGLAMLSGEVDAVVREAVRGLRAVPYRYSWDEIGSRLGVSRQAVQMRYGDKSERPGLDRRLTEAGLTVSVSTLVDVFAAHHPGSPVPSACPGCGHRYQGDSTECPSLSTVRPLLFSRRAEDKQAVARLTSDQLDDLHDRKTARKSRQAARQASRPAPSPARDVPTLFDLVNGKG</sequence>
<protein>
    <submittedName>
        <fullName evidence="2">Uncharacterized protein</fullName>
    </submittedName>
</protein>
<dbReference type="RefSeq" id="WP_239136730.1">
    <property type="nucleotide sequence ID" value="NZ_BAAAVW010000031.1"/>
</dbReference>
<evidence type="ECO:0000313" key="3">
    <source>
        <dbReference type="Proteomes" id="UP000660611"/>
    </source>
</evidence>
<dbReference type="Proteomes" id="UP000660611">
    <property type="component" value="Unassembled WGS sequence"/>
</dbReference>
<reference evidence="2" key="1">
    <citation type="submission" date="2021-01" db="EMBL/GenBank/DDBJ databases">
        <title>Whole genome shotgun sequence of Dactylosporangium siamense NBRC 106093.</title>
        <authorList>
            <person name="Komaki H."/>
            <person name="Tamura T."/>
        </authorList>
    </citation>
    <scope>NUCLEOTIDE SEQUENCE</scope>
    <source>
        <strain evidence="2">NBRC 106093</strain>
    </source>
</reference>
<feature type="compositionally biased region" description="Low complexity" evidence="1">
    <location>
        <begin position="201"/>
        <end position="214"/>
    </location>
</feature>
<gene>
    <name evidence="2" type="ORF">Dsi01nite_092050</name>
</gene>